<dbReference type="EMBL" id="AK015438">
    <property type="protein sequence ID" value="BAB29846.1"/>
    <property type="molecule type" value="mRNA"/>
</dbReference>
<dbReference type="AGR" id="MGI:1921935"/>
<gene>
    <name evidence="2" type="primary">Lrrc74b</name>
    <name evidence="2" type="synonym">4930451C15Rik</name>
</gene>
<reference evidence="1" key="1">
    <citation type="journal article" date="1999" name="Methods Enzymol.">
        <title>High-efficiency full-length cDNA cloning.</title>
        <authorList>
            <person name="Carninci P."/>
            <person name="Hayashizaki Y."/>
        </authorList>
    </citation>
    <scope>NUCLEOTIDE SEQUENCE</scope>
    <source>
        <strain evidence="1">C57BL/6J</strain>
        <tissue evidence="1">Testis</tissue>
    </source>
</reference>
<dbReference type="AlphaFoldDB" id="Q9D5E1"/>
<name>Q9D5E1_MOUSE</name>
<reference evidence="1" key="5">
    <citation type="journal article" date="2001" name="Nature">
        <title>Functional annotation of a full-length mouse cDNA collection.</title>
        <authorList>
            <consortium name="The RIKEN Genome Exploration Research Group Phase II Team and the FANTOM Consortium"/>
        </authorList>
    </citation>
    <scope>NUCLEOTIDE SEQUENCE</scope>
    <source>
        <strain evidence="1">C57BL/6J</strain>
        <tissue evidence="1">Testis</tissue>
    </source>
</reference>
<reference evidence="1" key="7">
    <citation type="journal article" date="2005" name="Science">
        <title>The Transcriptional Landscape of the Mammalian Genome.</title>
        <authorList>
            <consortium name="The FANTOM Consortium"/>
            <consortium name="Riken Genome Exploration Research Group and Genome Science Group (Genome Network Project Core Group)"/>
        </authorList>
    </citation>
    <scope>NUCLEOTIDE SEQUENCE</scope>
    <source>
        <strain evidence="1">C57BL/6J</strain>
        <tissue evidence="1">Testis</tissue>
    </source>
</reference>
<reference evidence="1" key="3">
    <citation type="journal article" date="2000" name="Genome Res.">
        <title>RIKEN integrated sequence analysis (RISA) system--384-format sequencing pipeline with 384 multicapillary sequencer.</title>
        <authorList>
            <person name="Shibata K."/>
            <person name="Itoh M."/>
            <person name="Aizawa K."/>
            <person name="Nagaoka S."/>
            <person name="Sasaki N."/>
            <person name="Carninci P."/>
            <person name="Konno H."/>
            <person name="Akiyama J."/>
            <person name="Nishi K."/>
            <person name="Kitsunai T."/>
            <person name="Tashiro H."/>
            <person name="Itoh M."/>
            <person name="Sumi N."/>
            <person name="Ishii Y."/>
            <person name="Nakamura S."/>
            <person name="Hazama M."/>
            <person name="Nishine T."/>
            <person name="Harada A."/>
            <person name="Yamamoto R."/>
            <person name="Matsumoto H."/>
            <person name="Sakaguchi S."/>
            <person name="Ikegami T."/>
            <person name="Kashiwagi K."/>
            <person name="Fujiwake S."/>
            <person name="Inoue K."/>
            <person name="Togawa Y."/>
            <person name="Izawa M."/>
            <person name="Ohara E."/>
            <person name="Watahiki M."/>
            <person name="Yoneda Y."/>
            <person name="Ishikawa T."/>
            <person name="Ozawa K."/>
            <person name="Tanaka T."/>
            <person name="Matsuura S."/>
            <person name="Kawai J."/>
            <person name="Okazaki Y."/>
            <person name="Muramatsu M."/>
            <person name="Inoue Y."/>
            <person name="Kira A."/>
            <person name="Hayashizaki Y."/>
        </authorList>
    </citation>
    <scope>NUCLEOTIDE SEQUENCE</scope>
    <source>
        <strain evidence="1">C57BL/6J</strain>
        <tissue evidence="1">Testis</tissue>
    </source>
</reference>
<proteinExistence type="evidence at transcript level"/>
<dbReference type="Gene3D" id="3.80.10.10">
    <property type="entry name" value="Ribonuclease Inhibitor"/>
    <property type="match status" value="1"/>
</dbReference>
<evidence type="ECO:0000313" key="1">
    <source>
        <dbReference type="EMBL" id="BAB29846.1"/>
    </source>
</evidence>
<dbReference type="InterPro" id="IPR032675">
    <property type="entry name" value="LRR_dom_sf"/>
</dbReference>
<dbReference type="PANTHER" id="PTHR24114">
    <property type="entry name" value="LEUCINE RICH REPEAT FAMILY PROTEIN"/>
    <property type="match status" value="1"/>
</dbReference>
<dbReference type="SUPFAM" id="SSF52047">
    <property type="entry name" value="RNI-like"/>
    <property type="match status" value="1"/>
</dbReference>
<reference evidence="1" key="4">
    <citation type="submission" date="2000-07" db="EMBL/GenBank/DDBJ databases">
        <authorList>
            <person name="Adachi J."/>
            <person name="Aizawa K."/>
            <person name="Akahira S."/>
            <person name="Akimura T."/>
            <person name="Arai A."/>
            <person name="Aono H."/>
            <person name="Arakawa T."/>
            <person name="Bono H."/>
            <person name="Carninci P."/>
            <person name="Fukuda S."/>
            <person name="Fukunishi Y."/>
            <person name="Furuno M."/>
            <person name="Hanagaki T."/>
            <person name="Hara A."/>
            <person name="Hayatsu N."/>
            <person name="Hiramoto K."/>
            <person name="Hiraoka T."/>
            <person name="Hori F."/>
            <person name="Imotani K."/>
            <person name="Ishii Y."/>
            <person name="Itoh M."/>
            <person name="Izawa M."/>
            <person name="Kasukawa T."/>
            <person name="Kato H."/>
            <person name="Kawai J."/>
            <person name="Kojima Y."/>
            <person name="Konno H."/>
            <person name="Kouda M."/>
            <person name="Koya S."/>
            <person name="Kurihara C."/>
            <person name="Matsuyama T."/>
            <person name="Miyazaki A."/>
            <person name="Nishi K."/>
            <person name="Nomura K."/>
            <person name="Numazaki R."/>
            <person name="Ohno M."/>
            <person name="Okazaki Y."/>
            <person name="Okido T."/>
            <person name="Owa C."/>
            <person name="Saito H."/>
            <person name="Saito R."/>
            <person name="Sakai C."/>
            <person name="Sakai K."/>
            <person name="Sano H."/>
            <person name="Sasaki D."/>
            <person name="Shibata K."/>
            <person name="Shibata Y."/>
            <person name="Shinagawa A."/>
            <person name="Shiraki T."/>
            <person name="Sogabe Y."/>
            <person name="Suzuki H."/>
            <person name="Tagami M."/>
            <person name="Tagawa A."/>
            <person name="Takahashi F."/>
            <person name="Tanaka T."/>
            <person name="Tejima Y."/>
            <person name="Toya T."/>
            <person name="Yamamura T."/>
            <person name="Yasunishi A."/>
            <person name="Yoshida K."/>
            <person name="Yoshino M."/>
            <person name="Muramatsu M."/>
            <person name="Hayashizaki Y."/>
        </authorList>
    </citation>
    <scope>NUCLEOTIDE SEQUENCE</scope>
    <source>
        <strain evidence="1">C57BL/6J</strain>
        <tissue evidence="1">Testis</tissue>
    </source>
</reference>
<dbReference type="MGI" id="MGI:1921935">
    <property type="gene designation" value="Lrrc74b"/>
</dbReference>
<evidence type="ECO:0000313" key="2">
    <source>
        <dbReference type="MGI" id="MGI:1921935"/>
    </source>
</evidence>
<protein>
    <submittedName>
        <fullName evidence="1">Uncharacterized protein</fullName>
    </submittedName>
</protein>
<sequence>MRNNRISVSGALKLGLGLQVNQTLRILIISKNPIRSDGCVGLLKSVRNNKSSALELLDVSDIQVSRECEDLASSMSEILPGLCIKRYTSRRKDWPQAFTPSQPASAPSDSGL</sequence>
<organism evidence="1">
    <name type="scientific">Mus musculus</name>
    <name type="common">Mouse</name>
    <dbReference type="NCBI Taxonomy" id="10090"/>
    <lineage>
        <taxon>Eukaryota</taxon>
        <taxon>Metazoa</taxon>
        <taxon>Chordata</taxon>
        <taxon>Craniata</taxon>
        <taxon>Vertebrata</taxon>
        <taxon>Euteleostomi</taxon>
        <taxon>Mammalia</taxon>
        <taxon>Eutheria</taxon>
        <taxon>Euarchontoglires</taxon>
        <taxon>Glires</taxon>
        <taxon>Rodentia</taxon>
        <taxon>Myomorpha</taxon>
        <taxon>Muroidea</taxon>
        <taxon>Muridae</taxon>
        <taxon>Murinae</taxon>
        <taxon>Mus</taxon>
        <taxon>Mus</taxon>
    </lineage>
</organism>
<dbReference type="InterPro" id="IPR052394">
    <property type="entry name" value="LRR-containing"/>
</dbReference>
<reference evidence="1" key="6">
    <citation type="journal article" date="2002" name="Nature">
        <title>Analysis of the mouse transcriptome based on functional annotation of 60,770 full-length cDNAs.</title>
        <authorList>
            <consortium name="The FANTOM Consortium and the RIKEN Genome Exploration Research Group Phase I and II Team"/>
        </authorList>
    </citation>
    <scope>NUCLEOTIDE SEQUENCE</scope>
    <source>
        <strain evidence="1">C57BL/6J</strain>
        <tissue evidence="1">Testis</tissue>
    </source>
</reference>
<accession>Q9D5E1</accession>
<reference evidence="1" key="8">
    <citation type="journal article" date="2005" name="Science">
        <title>Antisense Transcription in the Mammalian Transcriptome.</title>
        <authorList>
            <consortium name="RIKEN Genome Exploration Research Group and Genome Science Group (Genome Network Project Core Group) and the FANTOM Consortium"/>
        </authorList>
    </citation>
    <scope>NUCLEOTIDE SEQUENCE</scope>
    <source>
        <strain evidence="1">C57BL/6J</strain>
        <tissue evidence="1">Testis</tissue>
    </source>
</reference>
<reference evidence="1" key="2">
    <citation type="journal article" date="2000" name="Genome Res.">
        <title>Normalization and subtraction of cap-trapper-selected cDNAs to prepare full-length cDNA libraries for rapid discovery of new genes.</title>
        <authorList>
            <person name="Carninci P."/>
            <person name="Shibata Y."/>
            <person name="Hayatsu N."/>
            <person name="Sugahara Y."/>
            <person name="Shibata K."/>
            <person name="Itoh M."/>
            <person name="Konno H."/>
            <person name="Okazaki Y."/>
            <person name="Muramatsu M."/>
            <person name="Hayashizaki Y."/>
        </authorList>
    </citation>
    <scope>NUCLEOTIDE SEQUENCE</scope>
    <source>
        <strain evidence="1">C57BL/6J</strain>
        <tissue evidence="1">Testis</tissue>
    </source>
</reference>
<dbReference type="PANTHER" id="PTHR24114:SF37">
    <property type="entry name" value="LEUCINE-RICH REPEAT-CONTAINING PROTEIN 74B"/>
    <property type="match status" value="1"/>
</dbReference>